<dbReference type="GO" id="GO:0009090">
    <property type="term" value="P:homoserine biosynthetic process"/>
    <property type="evidence" value="ECO:0007669"/>
    <property type="project" value="TreeGrafter"/>
</dbReference>
<gene>
    <name evidence="11" type="ORF">TGRH88_046700</name>
</gene>
<dbReference type="PANTHER" id="PTHR21499:SF59">
    <property type="entry name" value="ASPARTOKINASE"/>
    <property type="match status" value="1"/>
</dbReference>
<organism evidence="11 12">
    <name type="scientific">Toxoplasma gondii</name>
    <dbReference type="NCBI Taxonomy" id="5811"/>
    <lineage>
        <taxon>Eukaryota</taxon>
        <taxon>Sar</taxon>
        <taxon>Alveolata</taxon>
        <taxon>Apicomplexa</taxon>
        <taxon>Conoidasida</taxon>
        <taxon>Coccidia</taxon>
        <taxon>Eucoccidiorida</taxon>
        <taxon>Eimeriorina</taxon>
        <taxon>Sarcocystidae</taxon>
        <taxon>Toxoplasma</taxon>
    </lineage>
</organism>
<proteinExistence type="inferred from homology"/>
<keyword evidence="12" id="KW-1185">Reference proteome</keyword>
<dbReference type="InterPro" id="IPR045865">
    <property type="entry name" value="ACT-like_dom_sf"/>
</dbReference>
<evidence type="ECO:0000256" key="4">
    <source>
        <dbReference type="ARBA" id="ARBA00022777"/>
    </source>
</evidence>
<comment type="pathway">
    <text evidence="8">Amino-acid biosynthesis; L-lysine biosynthesis via DAP pathway; (S)-tetrahydrodipicolinate from L-aspartate: step 1/4.</text>
</comment>
<accession>A0A7J6K148</accession>
<evidence type="ECO:0000256" key="6">
    <source>
        <dbReference type="ARBA" id="ARBA00047872"/>
    </source>
</evidence>
<dbReference type="NCBIfam" id="TIGR00657">
    <property type="entry name" value="asp_kinases"/>
    <property type="match status" value="1"/>
</dbReference>
<reference evidence="11 12" key="1">
    <citation type="submission" date="2020-03" db="EMBL/GenBank/DDBJ databases">
        <title>Genome sequence of Toxoplasma gondii RH-88 strain.</title>
        <authorList>
            <person name="Lorenzi H.A."/>
            <person name="Venepally P."/>
            <person name="Rozenberg A."/>
            <person name="Sibley D."/>
        </authorList>
    </citation>
    <scope>NUCLEOTIDE SEQUENCE [LARGE SCALE GENOMIC DNA]</scope>
    <source>
        <strain evidence="11 12">RH-88</strain>
    </source>
</reference>
<dbReference type="UniPathway" id="UPA00051">
    <property type="reaction ID" value="UER00462"/>
</dbReference>
<dbReference type="GO" id="GO:0005829">
    <property type="term" value="C:cytosol"/>
    <property type="evidence" value="ECO:0007669"/>
    <property type="project" value="TreeGrafter"/>
</dbReference>
<dbReference type="GO" id="GO:0005524">
    <property type="term" value="F:ATP binding"/>
    <property type="evidence" value="ECO:0007669"/>
    <property type="project" value="UniProtKB-KW"/>
</dbReference>
<dbReference type="AlphaFoldDB" id="A0A7J6K148"/>
<dbReference type="GO" id="GO:0009089">
    <property type="term" value="P:lysine biosynthetic process via diaminopimelate"/>
    <property type="evidence" value="ECO:0007669"/>
    <property type="project" value="UniProtKB-UniPathway"/>
</dbReference>
<dbReference type="InterPro" id="IPR001048">
    <property type="entry name" value="Asp/Glu/Uridylate_kinase"/>
</dbReference>
<dbReference type="PIRSF" id="PIRSF000726">
    <property type="entry name" value="Asp_kin"/>
    <property type="match status" value="1"/>
</dbReference>
<name>A0A7J6K148_TOXGO</name>
<evidence type="ECO:0000259" key="9">
    <source>
        <dbReference type="Pfam" id="PF00696"/>
    </source>
</evidence>
<evidence type="ECO:0000256" key="3">
    <source>
        <dbReference type="ARBA" id="ARBA00022741"/>
    </source>
</evidence>
<dbReference type="InterPro" id="IPR054352">
    <property type="entry name" value="ACT_Aspartokinase"/>
</dbReference>
<dbReference type="InterPro" id="IPR042199">
    <property type="entry name" value="AsparK_Bifunc_asparK/hSer_DH"/>
</dbReference>
<dbReference type="SUPFAM" id="SSF53633">
    <property type="entry name" value="Carbamate kinase-like"/>
    <property type="match status" value="1"/>
</dbReference>
<evidence type="ECO:0000313" key="11">
    <source>
        <dbReference type="EMBL" id="KAF4640744.1"/>
    </source>
</evidence>
<dbReference type="Gene3D" id="1.20.120.1320">
    <property type="entry name" value="Aspartokinase, catalytic domain"/>
    <property type="match status" value="1"/>
</dbReference>
<keyword evidence="2 7" id="KW-0808">Transferase</keyword>
<dbReference type="UniPathway" id="UPA00034">
    <property type="reaction ID" value="UER00015"/>
</dbReference>
<sequence length="486" mass="52439">MKDHRYFKASPQGSSCLAAPENIRRVVGIIEQELPCRPIVVLSAVGKTTDRLVEFGKMALEEQQVKISELHDFHDKLIKGLGLCEEDVPEVWKIEEEIDRLLTGISLIGDISHRTEDLLMSYGERLAVRIIAAYMTKARGLPAVALDAWDVGMKTSTGSGSSQSLRGVAEVLPSSYEAIGEFFAPLSTSYSYIPVVTGFIAKDKHGRVTTLGRSGSDFTAAVVGAAVRASEVQIWTDVDGLLTADPRVVKGARSVETISFDQASELAYFGAKVIHPKTMLPAMKHNIPVRVKNSYNPGHPGTRIVQAVPSAGVPAHPTAASDGVTAVTYQRDITVIEVNSTRMLGAHGFLARLFSICDQLDISIDVVATSEVSVSLSLEKNTSENKIEKLQECLSSFSTTSVRRGKALVSIVGNLERCNEIVARTCIALTKIGVTVQLISCGTSKVNFTFCVEDADVYRVVQAVHDALFAETPTTASTPSLESLTL</sequence>
<evidence type="ECO:0000256" key="8">
    <source>
        <dbReference type="RuleBase" id="RU004249"/>
    </source>
</evidence>
<evidence type="ECO:0000313" key="12">
    <source>
        <dbReference type="Proteomes" id="UP000557509"/>
    </source>
</evidence>
<comment type="similarity">
    <text evidence="1 7">Belongs to the aspartokinase family.</text>
</comment>
<dbReference type="GO" id="GO:0009088">
    <property type="term" value="P:threonine biosynthetic process"/>
    <property type="evidence" value="ECO:0007669"/>
    <property type="project" value="UniProtKB-UniPathway"/>
</dbReference>
<protein>
    <recommendedName>
        <fullName evidence="7">Aspartokinase</fullName>
        <ecNumber evidence="7">2.7.2.4</ecNumber>
    </recommendedName>
</protein>
<dbReference type="EC" id="2.7.2.4" evidence="7"/>
<keyword evidence="3" id="KW-0547">Nucleotide-binding</keyword>
<comment type="pathway">
    <text evidence="8">Amino-acid biosynthesis; L-threonine biosynthesis; L-threonine from L-aspartate: step 1/5.</text>
</comment>
<evidence type="ECO:0000256" key="5">
    <source>
        <dbReference type="ARBA" id="ARBA00022840"/>
    </source>
</evidence>
<evidence type="ECO:0000256" key="1">
    <source>
        <dbReference type="ARBA" id="ARBA00010122"/>
    </source>
</evidence>
<dbReference type="SUPFAM" id="SSF55021">
    <property type="entry name" value="ACT-like"/>
    <property type="match status" value="2"/>
</dbReference>
<dbReference type="InterPro" id="IPR005260">
    <property type="entry name" value="Asp_kin_monofn"/>
</dbReference>
<dbReference type="Pfam" id="PF22468">
    <property type="entry name" value="ACT_9"/>
    <property type="match status" value="1"/>
</dbReference>
<dbReference type="InterPro" id="IPR036393">
    <property type="entry name" value="AceGlu_kinase-like_sf"/>
</dbReference>
<dbReference type="Proteomes" id="UP000557509">
    <property type="component" value="Unassembled WGS sequence"/>
</dbReference>
<comment type="catalytic activity">
    <reaction evidence="6 7">
        <text>L-aspartate + ATP = 4-phospho-L-aspartate + ADP</text>
        <dbReference type="Rhea" id="RHEA:23776"/>
        <dbReference type="ChEBI" id="CHEBI:29991"/>
        <dbReference type="ChEBI" id="CHEBI:30616"/>
        <dbReference type="ChEBI" id="CHEBI:57535"/>
        <dbReference type="ChEBI" id="CHEBI:456216"/>
        <dbReference type="EC" id="2.7.2.4"/>
    </reaction>
</comment>
<evidence type="ECO:0000259" key="10">
    <source>
        <dbReference type="Pfam" id="PF22468"/>
    </source>
</evidence>
<evidence type="ECO:0000256" key="7">
    <source>
        <dbReference type="RuleBase" id="RU003448"/>
    </source>
</evidence>
<dbReference type="UniPathway" id="UPA00050">
    <property type="reaction ID" value="UER00461"/>
</dbReference>
<dbReference type="GO" id="GO:0004072">
    <property type="term" value="F:aspartate kinase activity"/>
    <property type="evidence" value="ECO:0007669"/>
    <property type="project" value="UniProtKB-EC"/>
</dbReference>
<keyword evidence="8" id="KW-0028">Amino-acid biosynthesis</keyword>
<feature type="domain" description="Aspartokinase ACT" evidence="10">
    <location>
        <begin position="409"/>
        <end position="468"/>
    </location>
</feature>
<dbReference type="InterPro" id="IPR001341">
    <property type="entry name" value="Asp_kinase"/>
</dbReference>
<dbReference type="Gene3D" id="3.40.1160.10">
    <property type="entry name" value="Acetylglutamate kinase-like"/>
    <property type="match status" value="1"/>
</dbReference>
<comment type="pathway">
    <text evidence="8">Amino-acid biosynthesis; L-methionine biosynthesis via de novo pathway; L-homoserine from L-aspartate: step 1/3.</text>
</comment>
<dbReference type="Pfam" id="PF00696">
    <property type="entry name" value="AA_kinase"/>
    <property type="match status" value="1"/>
</dbReference>
<feature type="domain" description="Aspartate/glutamate/uridylate kinase" evidence="9">
    <location>
        <begin position="13"/>
        <end position="293"/>
    </location>
</feature>
<dbReference type="PANTHER" id="PTHR21499">
    <property type="entry name" value="ASPARTATE KINASE"/>
    <property type="match status" value="1"/>
</dbReference>
<dbReference type="VEuPathDB" id="ToxoDB:TGME49_227090"/>
<evidence type="ECO:0000256" key="2">
    <source>
        <dbReference type="ARBA" id="ARBA00022679"/>
    </source>
</evidence>
<dbReference type="Gene3D" id="3.30.70.260">
    <property type="match status" value="2"/>
</dbReference>
<keyword evidence="4 7" id="KW-0418">Kinase</keyword>
<comment type="caution">
    <text evidence="11">The sequence shown here is derived from an EMBL/GenBank/DDBJ whole genome shotgun (WGS) entry which is preliminary data.</text>
</comment>
<dbReference type="EMBL" id="JAAUHK010000195">
    <property type="protein sequence ID" value="KAF4640744.1"/>
    <property type="molecule type" value="Genomic_DNA"/>
</dbReference>
<keyword evidence="5" id="KW-0067">ATP-binding</keyword>